<gene>
    <name evidence="12" type="ORF">DPMN_016775</name>
</gene>
<keyword evidence="6" id="KW-0206">Cytoskeleton</keyword>
<keyword evidence="4" id="KW-0597">Phosphoprotein</keyword>
<dbReference type="SMART" id="SM00461">
    <property type="entry name" value="WH1"/>
    <property type="match status" value="1"/>
</dbReference>
<accession>A0A9D4S7H5</accession>
<comment type="subcellular location">
    <subcellularLocation>
        <location evidence="2">Cytoplasm</location>
        <location evidence="2">Cytoskeleton</location>
    </subcellularLocation>
    <subcellularLocation>
        <location evidence="1">Nucleus</location>
    </subcellularLocation>
</comment>
<dbReference type="SMART" id="SM00285">
    <property type="entry name" value="PBD"/>
    <property type="match status" value="1"/>
</dbReference>
<evidence type="ECO:0000259" key="10">
    <source>
        <dbReference type="PROSITE" id="PS50229"/>
    </source>
</evidence>
<feature type="compositionally biased region" description="Pro residues" evidence="8">
    <location>
        <begin position="285"/>
        <end position="314"/>
    </location>
</feature>
<evidence type="ECO:0000313" key="13">
    <source>
        <dbReference type="Proteomes" id="UP000828390"/>
    </source>
</evidence>
<keyword evidence="5" id="KW-0677">Repeat</keyword>
<protein>
    <recommendedName>
        <fullName evidence="14">Neural Wiskott-Aldrich syndrome protein</fullName>
    </recommendedName>
</protein>
<dbReference type="GO" id="GO:0003779">
    <property type="term" value="F:actin binding"/>
    <property type="evidence" value="ECO:0007669"/>
    <property type="project" value="InterPro"/>
</dbReference>
<dbReference type="OrthoDB" id="8963340at2759"/>
<dbReference type="SUPFAM" id="SSF47912">
    <property type="entry name" value="Wiscott-Aldrich syndrome protein, WASP, C-terminal domain"/>
    <property type="match status" value="1"/>
</dbReference>
<dbReference type="InterPro" id="IPR011026">
    <property type="entry name" value="WAS_C"/>
</dbReference>
<evidence type="ECO:0000256" key="7">
    <source>
        <dbReference type="ARBA" id="ARBA00023242"/>
    </source>
</evidence>
<dbReference type="AlphaFoldDB" id="A0A9D4S7H5"/>
<dbReference type="EMBL" id="JAIWYP010000001">
    <property type="protein sequence ID" value="KAH3892652.1"/>
    <property type="molecule type" value="Genomic_DNA"/>
</dbReference>
<evidence type="ECO:0000259" key="11">
    <source>
        <dbReference type="PROSITE" id="PS51082"/>
    </source>
</evidence>
<dbReference type="SMART" id="SM00246">
    <property type="entry name" value="WH2"/>
    <property type="match status" value="2"/>
</dbReference>
<feature type="region of interest" description="Disordered" evidence="8">
    <location>
        <begin position="139"/>
        <end position="232"/>
    </location>
</feature>
<feature type="region of interest" description="Disordered" evidence="8">
    <location>
        <begin position="477"/>
        <end position="500"/>
    </location>
</feature>
<dbReference type="GO" id="GO:0007015">
    <property type="term" value="P:actin filament organization"/>
    <property type="evidence" value="ECO:0007669"/>
    <property type="project" value="InterPro"/>
</dbReference>
<evidence type="ECO:0000259" key="9">
    <source>
        <dbReference type="PROSITE" id="PS50108"/>
    </source>
</evidence>
<dbReference type="InterPro" id="IPR003124">
    <property type="entry name" value="WH2_dom"/>
</dbReference>
<comment type="caution">
    <text evidence="12">The sequence shown here is derived from an EMBL/GenBank/DDBJ whole genome shotgun (WGS) entry which is preliminary data.</text>
</comment>
<dbReference type="CDD" id="cd01205">
    <property type="entry name" value="EVH1_WASP-like"/>
    <property type="match status" value="1"/>
</dbReference>
<dbReference type="PANTHER" id="PTHR11202:SF36">
    <property type="entry name" value="ACTIN NUCLEATION-PROMOTING FACTOR WASL"/>
    <property type="match status" value="1"/>
</dbReference>
<dbReference type="Proteomes" id="UP000828390">
    <property type="component" value="Unassembled WGS sequence"/>
</dbReference>
<dbReference type="PROSITE" id="PS50108">
    <property type="entry name" value="CRIB"/>
    <property type="match status" value="1"/>
</dbReference>
<name>A0A9D4S7H5_DREPO</name>
<dbReference type="GO" id="GO:0005856">
    <property type="term" value="C:cytoskeleton"/>
    <property type="evidence" value="ECO:0007669"/>
    <property type="project" value="UniProtKB-SubCell"/>
</dbReference>
<feature type="domain" description="CRIB" evidence="9">
    <location>
        <begin position="209"/>
        <end position="222"/>
    </location>
</feature>
<dbReference type="InterPro" id="IPR011993">
    <property type="entry name" value="PH-like_dom_sf"/>
</dbReference>
<reference evidence="12" key="1">
    <citation type="journal article" date="2019" name="bioRxiv">
        <title>The Genome of the Zebra Mussel, Dreissena polymorpha: A Resource for Invasive Species Research.</title>
        <authorList>
            <person name="McCartney M.A."/>
            <person name="Auch B."/>
            <person name="Kono T."/>
            <person name="Mallez S."/>
            <person name="Zhang Y."/>
            <person name="Obille A."/>
            <person name="Becker A."/>
            <person name="Abrahante J.E."/>
            <person name="Garbe J."/>
            <person name="Badalamenti J.P."/>
            <person name="Herman A."/>
            <person name="Mangelson H."/>
            <person name="Liachko I."/>
            <person name="Sullivan S."/>
            <person name="Sone E.D."/>
            <person name="Koren S."/>
            <person name="Silverstein K.A.T."/>
            <person name="Beckman K.B."/>
            <person name="Gohl D.M."/>
        </authorList>
    </citation>
    <scope>NUCLEOTIDE SEQUENCE</scope>
    <source>
        <strain evidence="12">Duluth1</strain>
        <tissue evidence="12">Whole animal</tissue>
    </source>
</reference>
<feature type="region of interest" description="Disordered" evidence="8">
    <location>
        <begin position="276"/>
        <end position="405"/>
    </location>
</feature>
<dbReference type="InterPro" id="IPR033927">
    <property type="entry name" value="WASPfam_EVH1"/>
</dbReference>
<feature type="domain" description="WH1" evidence="10">
    <location>
        <begin position="27"/>
        <end position="136"/>
    </location>
</feature>
<feature type="domain" description="WH2" evidence="11">
    <location>
        <begin position="401"/>
        <end position="418"/>
    </location>
</feature>
<dbReference type="PANTHER" id="PTHR11202">
    <property type="entry name" value="SPROUTY-RELATED, EVH1 DOMAIN-CONTAINING PROTEIN FAMILY MEMBER"/>
    <property type="match status" value="1"/>
</dbReference>
<dbReference type="InterPro" id="IPR000697">
    <property type="entry name" value="WH1/EVH1_dom"/>
</dbReference>
<dbReference type="SUPFAM" id="SSF50729">
    <property type="entry name" value="PH domain-like"/>
    <property type="match status" value="1"/>
</dbReference>
<dbReference type="Gene3D" id="2.30.29.30">
    <property type="entry name" value="Pleckstrin-homology domain (PH domain)/Phosphotyrosine-binding domain (PTB)"/>
    <property type="match status" value="1"/>
</dbReference>
<dbReference type="GO" id="GO:0005634">
    <property type="term" value="C:nucleus"/>
    <property type="evidence" value="ECO:0007669"/>
    <property type="project" value="UniProtKB-SubCell"/>
</dbReference>
<feature type="compositionally biased region" description="Basic and acidic residues" evidence="8">
    <location>
        <begin position="205"/>
        <end position="217"/>
    </location>
</feature>
<feature type="compositionally biased region" description="Low complexity" evidence="8">
    <location>
        <begin position="315"/>
        <end position="328"/>
    </location>
</feature>
<evidence type="ECO:0008006" key="14">
    <source>
        <dbReference type="Google" id="ProtNLM"/>
    </source>
</evidence>
<reference evidence="12" key="2">
    <citation type="submission" date="2020-11" db="EMBL/GenBank/DDBJ databases">
        <authorList>
            <person name="McCartney M.A."/>
            <person name="Auch B."/>
            <person name="Kono T."/>
            <person name="Mallez S."/>
            <person name="Becker A."/>
            <person name="Gohl D.M."/>
            <person name="Silverstein K.A.T."/>
            <person name="Koren S."/>
            <person name="Bechman K.B."/>
            <person name="Herman A."/>
            <person name="Abrahante J.E."/>
            <person name="Garbe J."/>
        </authorList>
    </citation>
    <scope>NUCLEOTIDE SEQUENCE</scope>
    <source>
        <strain evidence="12">Duluth1</strain>
        <tissue evidence="12">Whole animal</tissue>
    </source>
</reference>
<dbReference type="CDD" id="cd00132">
    <property type="entry name" value="CRIB"/>
    <property type="match status" value="1"/>
</dbReference>
<feature type="compositionally biased region" description="Pro residues" evidence="8">
    <location>
        <begin position="343"/>
        <end position="394"/>
    </location>
</feature>
<keyword evidence="3" id="KW-0963">Cytoplasm</keyword>
<feature type="region of interest" description="Disordered" evidence="8">
    <location>
        <begin position="417"/>
        <end position="437"/>
    </location>
</feature>
<evidence type="ECO:0000256" key="8">
    <source>
        <dbReference type="SAM" id="MobiDB-lite"/>
    </source>
</evidence>
<evidence type="ECO:0000256" key="4">
    <source>
        <dbReference type="ARBA" id="ARBA00022553"/>
    </source>
</evidence>
<dbReference type="PROSITE" id="PS50229">
    <property type="entry name" value="WH1"/>
    <property type="match status" value="1"/>
</dbReference>
<dbReference type="PROSITE" id="PS51082">
    <property type="entry name" value="WH2"/>
    <property type="match status" value="2"/>
</dbReference>
<evidence type="ECO:0000256" key="2">
    <source>
        <dbReference type="ARBA" id="ARBA00004245"/>
    </source>
</evidence>
<feature type="compositionally biased region" description="Gly residues" evidence="8">
    <location>
        <begin position="422"/>
        <end position="432"/>
    </location>
</feature>
<dbReference type="Pfam" id="PF00786">
    <property type="entry name" value="PBD"/>
    <property type="match status" value="1"/>
</dbReference>
<dbReference type="Gene3D" id="3.90.810.10">
    <property type="entry name" value="CRIB domain"/>
    <property type="match status" value="1"/>
</dbReference>
<evidence type="ECO:0000256" key="6">
    <source>
        <dbReference type="ARBA" id="ARBA00023212"/>
    </source>
</evidence>
<evidence type="ECO:0000256" key="1">
    <source>
        <dbReference type="ARBA" id="ARBA00004123"/>
    </source>
</evidence>
<dbReference type="Gene3D" id="6.10.280.150">
    <property type="match status" value="1"/>
</dbReference>
<feature type="compositionally biased region" description="Acidic residues" evidence="8">
    <location>
        <begin position="482"/>
        <end position="500"/>
    </location>
</feature>
<dbReference type="FunFam" id="2.30.29.30:FF:000130">
    <property type="entry name" value="neural Wiskott-Aldrich syndrome protein"/>
    <property type="match status" value="1"/>
</dbReference>
<evidence type="ECO:0000256" key="3">
    <source>
        <dbReference type="ARBA" id="ARBA00022490"/>
    </source>
</evidence>
<feature type="domain" description="WH2" evidence="11">
    <location>
        <begin position="432"/>
        <end position="449"/>
    </location>
</feature>
<keyword evidence="7" id="KW-0539">Nucleus</keyword>
<sequence length="500" mass="53552">MSTRQQKKNERSQLLSDNENEAIFAAFGWGCSSLSTAVVQLYLGDTTNKQKWNKRCCGVVCFVKDNPQRSYFIRLFDPKTCKVVWEQELYNHFAYKTPRDYFHTFEAHDCQAGLNFASEMEAAHFKKMVEGKLMERVQKRMERQKHKQHGNRGNAGGSNQPPGAINVGSGAPPPKVNLTEVKPNNNGKNIPNKKDKGAKGKKKITKEDISTPTDFRHVSHVGWDPNTGLDMQKLDPEMKTLMEQIGIEQSQVDEETIDFIYDFVDKQGGIDALRKEMAQQKSTPSGPPPPPPSRVPAPTPAGPRGAPPPLPPTGGRPQMAPHSPSPSGTRPPPTPNRQLGHGAPPPPIKGPAAPPPPPPGRHVAPPPPPGVGAPPPPPPPPPSAPAAPPPPPMGAMPSNPGRAGLLSEIHKGAALKPVEPGAGAGVRQGGDARGNLLDSIKKGTTLRPVEVDNSPPAAAEPKGGIVGALAAALAQRKNVMQDSDDDDEGSDDIDDEEWSD</sequence>
<evidence type="ECO:0000256" key="5">
    <source>
        <dbReference type="ARBA" id="ARBA00022737"/>
    </source>
</evidence>
<keyword evidence="13" id="KW-1185">Reference proteome</keyword>
<dbReference type="Pfam" id="PF02205">
    <property type="entry name" value="WH2"/>
    <property type="match status" value="2"/>
</dbReference>
<evidence type="ECO:0000313" key="12">
    <source>
        <dbReference type="EMBL" id="KAH3892652.1"/>
    </source>
</evidence>
<dbReference type="InterPro" id="IPR036936">
    <property type="entry name" value="CRIB_dom_sf"/>
</dbReference>
<dbReference type="FunFam" id="3.90.810.10:FF:000003">
    <property type="entry name" value="Neural Wiskott-Aldrich syndrome protein-like"/>
    <property type="match status" value="1"/>
</dbReference>
<dbReference type="Pfam" id="PF00568">
    <property type="entry name" value="WH1"/>
    <property type="match status" value="1"/>
</dbReference>
<proteinExistence type="predicted"/>
<dbReference type="InterPro" id="IPR000095">
    <property type="entry name" value="CRIB_dom"/>
</dbReference>
<organism evidence="12 13">
    <name type="scientific">Dreissena polymorpha</name>
    <name type="common">Zebra mussel</name>
    <name type="synonym">Mytilus polymorpha</name>
    <dbReference type="NCBI Taxonomy" id="45954"/>
    <lineage>
        <taxon>Eukaryota</taxon>
        <taxon>Metazoa</taxon>
        <taxon>Spiralia</taxon>
        <taxon>Lophotrochozoa</taxon>
        <taxon>Mollusca</taxon>
        <taxon>Bivalvia</taxon>
        <taxon>Autobranchia</taxon>
        <taxon>Heteroconchia</taxon>
        <taxon>Euheterodonta</taxon>
        <taxon>Imparidentia</taxon>
        <taxon>Neoheterodontei</taxon>
        <taxon>Myida</taxon>
        <taxon>Dreissenoidea</taxon>
        <taxon>Dreissenidae</taxon>
        <taxon>Dreissena</taxon>
    </lineage>
</organism>